<dbReference type="GO" id="GO:0005886">
    <property type="term" value="C:plasma membrane"/>
    <property type="evidence" value="ECO:0007669"/>
    <property type="project" value="UniProtKB-SubCell"/>
</dbReference>
<name>A0A5J6N2B6_9PROT</name>
<dbReference type="Proteomes" id="UP000325797">
    <property type="component" value="Chromosome"/>
</dbReference>
<gene>
    <name evidence="8" type="ORF">FRZ61_34020</name>
</gene>
<dbReference type="InterPro" id="IPR043428">
    <property type="entry name" value="LivM-like"/>
</dbReference>
<feature type="transmembrane region" description="Helical" evidence="7">
    <location>
        <begin position="151"/>
        <end position="174"/>
    </location>
</feature>
<dbReference type="Pfam" id="PF02653">
    <property type="entry name" value="BPD_transp_2"/>
    <property type="match status" value="1"/>
</dbReference>
<dbReference type="OrthoDB" id="9034298at2"/>
<feature type="transmembrane region" description="Helical" evidence="7">
    <location>
        <begin position="186"/>
        <end position="206"/>
    </location>
</feature>
<dbReference type="PANTHER" id="PTHR30482:SF10">
    <property type="entry name" value="HIGH-AFFINITY BRANCHED-CHAIN AMINO ACID TRANSPORT PROTEIN BRAE"/>
    <property type="match status" value="1"/>
</dbReference>
<evidence type="ECO:0000256" key="6">
    <source>
        <dbReference type="SAM" id="MobiDB-lite"/>
    </source>
</evidence>
<dbReference type="GO" id="GO:0015658">
    <property type="term" value="F:branched-chain amino acid transmembrane transporter activity"/>
    <property type="evidence" value="ECO:0007669"/>
    <property type="project" value="InterPro"/>
</dbReference>
<feature type="transmembrane region" description="Helical" evidence="7">
    <location>
        <begin position="52"/>
        <end position="73"/>
    </location>
</feature>
<feature type="transmembrane region" description="Helical" evidence="7">
    <location>
        <begin position="320"/>
        <end position="338"/>
    </location>
</feature>
<reference evidence="8 9" key="1">
    <citation type="submission" date="2019-08" db="EMBL/GenBank/DDBJ databases">
        <title>Hyperibacter terrae gen. nov., sp. nov. and Hyperibacter viscosus sp. nov., two new members in the family Rhodospirillaceae isolated from the rhizosphere of Hypericum perforatum.</title>
        <authorList>
            <person name="Noviana Z."/>
        </authorList>
    </citation>
    <scope>NUCLEOTIDE SEQUENCE [LARGE SCALE GENOMIC DNA]</scope>
    <source>
        <strain evidence="8 9">R5959</strain>
    </source>
</reference>
<evidence type="ECO:0000256" key="1">
    <source>
        <dbReference type="ARBA" id="ARBA00004651"/>
    </source>
</evidence>
<proteinExistence type="predicted"/>
<evidence type="ECO:0000256" key="7">
    <source>
        <dbReference type="SAM" id="Phobius"/>
    </source>
</evidence>
<feature type="region of interest" description="Disordered" evidence="6">
    <location>
        <begin position="362"/>
        <end position="383"/>
    </location>
</feature>
<dbReference type="InterPro" id="IPR001851">
    <property type="entry name" value="ABC_transp_permease"/>
</dbReference>
<sequence length="383" mass="39959">MTASASLSAQDAAAVKAAARKALLRSALGGLLTALPMVIIGLLILEFAPNYLVRIAFAAYVNLLIVLGLQVFMGNSMVANLGQGAFVGIGAYTVAILATPIAMKKMSIPNAPFGLSHIALDPLLAAGAGLGLTGIVAFLTGIVVARVSGEAATIVTFSLLMIVHSVFIHWTDLFKGAQAFFGIPQVVNLQWAVALSVVGIMLARLFKDSRVGLQLRASAESLLAARAFGVDVVRLRLIAWVVGALFCAAGGILYAYFMGTINARAFHFELVLTTIAMLILGGLRTVSGAVVGCAVLSILLEVIRTLENGVTIAGIDLPSMPGLSGLAMGGVIVLGMIFRPKGMIPRLEFDELLRQWFARRAPAAAAAGSTDDPEDDGKASKTR</sequence>
<evidence type="ECO:0000256" key="3">
    <source>
        <dbReference type="ARBA" id="ARBA00022692"/>
    </source>
</evidence>
<feature type="transmembrane region" description="Helical" evidence="7">
    <location>
        <begin position="237"/>
        <end position="258"/>
    </location>
</feature>
<dbReference type="AlphaFoldDB" id="A0A5J6N2B6"/>
<evidence type="ECO:0000256" key="2">
    <source>
        <dbReference type="ARBA" id="ARBA00022475"/>
    </source>
</evidence>
<evidence type="ECO:0000313" key="8">
    <source>
        <dbReference type="EMBL" id="QEX23464.1"/>
    </source>
</evidence>
<keyword evidence="9" id="KW-1185">Reference proteome</keyword>
<dbReference type="KEGG" id="hadh:FRZ61_34020"/>
<feature type="transmembrane region" description="Helical" evidence="7">
    <location>
        <begin position="85"/>
        <end position="103"/>
    </location>
</feature>
<protein>
    <submittedName>
        <fullName evidence="8">Branched-chain amino acid ABC transporter permease</fullName>
    </submittedName>
</protein>
<dbReference type="PANTHER" id="PTHR30482">
    <property type="entry name" value="HIGH-AFFINITY BRANCHED-CHAIN AMINO ACID TRANSPORT SYSTEM PERMEASE"/>
    <property type="match status" value="1"/>
</dbReference>
<keyword evidence="5 7" id="KW-0472">Membrane</keyword>
<evidence type="ECO:0000256" key="5">
    <source>
        <dbReference type="ARBA" id="ARBA00023136"/>
    </source>
</evidence>
<keyword evidence="2" id="KW-1003">Cell membrane</keyword>
<feature type="transmembrane region" description="Helical" evidence="7">
    <location>
        <begin position="123"/>
        <end position="145"/>
    </location>
</feature>
<keyword evidence="4 7" id="KW-1133">Transmembrane helix</keyword>
<dbReference type="EMBL" id="CP042582">
    <property type="protein sequence ID" value="QEX23464.1"/>
    <property type="molecule type" value="Genomic_DNA"/>
</dbReference>
<dbReference type="RefSeq" id="WP_151118837.1">
    <property type="nucleotide sequence ID" value="NZ_CP042582.1"/>
</dbReference>
<organism evidence="8 9">
    <name type="scientific">Hypericibacter adhaerens</name>
    <dbReference type="NCBI Taxonomy" id="2602016"/>
    <lineage>
        <taxon>Bacteria</taxon>
        <taxon>Pseudomonadati</taxon>
        <taxon>Pseudomonadota</taxon>
        <taxon>Alphaproteobacteria</taxon>
        <taxon>Rhodospirillales</taxon>
        <taxon>Dongiaceae</taxon>
        <taxon>Hypericibacter</taxon>
    </lineage>
</organism>
<evidence type="ECO:0000313" key="9">
    <source>
        <dbReference type="Proteomes" id="UP000325797"/>
    </source>
</evidence>
<comment type="subcellular location">
    <subcellularLocation>
        <location evidence="1">Cell membrane</location>
        <topology evidence="1">Multi-pass membrane protein</topology>
    </subcellularLocation>
</comment>
<feature type="transmembrane region" description="Helical" evidence="7">
    <location>
        <begin position="270"/>
        <end position="300"/>
    </location>
</feature>
<feature type="transmembrane region" description="Helical" evidence="7">
    <location>
        <begin position="27"/>
        <end position="45"/>
    </location>
</feature>
<dbReference type="CDD" id="cd06581">
    <property type="entry name" value="TM_PBP1_LivM_like"/>
    <property type="match status" value="1"/>
</dbReference>
<accession>A0A5J6N2B6</accession>
<keyword evidence="3 7" id="KW-0812">Transmembrane</keyword>
<evidence type="ECO:0000256" key="4">
    <source>
        <dbReference type="ARBA" id="ARBA00022989"/>
    </source>
</evidence>